<gene>
    <name evidence="1" type="ORF">RM520_02680</name>
</gene>
<dbReference type="SUPFAM" id="SSF53649">
    <property type="entry name" value="Alkaline phosphatase-like"/>
    <property type="match status" value="1"/>
</dbReference>
<evidence type="ECO:0000313" key="2">
    <source>
        <dbReference type="Proteomes" id="UP001250662"/>
    </source>
</evidence>
<sequence length="431" mass="49995">MDKKIIFLGLNELNFEYIEYYIDKGFLPNIGKIINKHGYQETASESQYKLLEPWIQWVTIHTGKTFKEHNIFRLGDIVNNKDVKQFFELIEDRGYSVGAVSPFNADNRLKDPSFFVPDPWTKTEASGEKYLKAAAKAVSQAVNDNASEKISLNSIISLLIGFIRTVPISKYSQYLKLASQIKSKVGIKAILLDKLLGDFFIKSWSQKKPDFSLLFLNTGAHFQHHYMFNSLAYKGKLKNPEWYCPESQDPLLLILKEYDMIIERLLKKGTRIIICTGLHQKPHSKNTYYWRLNAHKNFLEEEMKIKGIKAVTPRMSRDFLITFESKEQALEAQNALEEYKAKKDNQRIFEVDNRGFDLFVELIYADDIQNSFEIVGTKTISDFKKHVSFVAIKNGEHDGIGYYLDTQFVKNKSKERIPLKNVFEKVMNTFP</sequence>
<comment type="caution">
    <text evidence="1">The sequence shown here is derived from an EMBL/GenBank/DDBJ whole genome shotgun (WGS) entry which is preliminary data.</text>
</comment>
<dbReference type="Gene3D" id="3.40.720.10">
    <property type="entry name" value="Alkaline Phosphatase, subunit A"/>
    <property type="match status" value="1"/>
</dbReference>
<dbReference type="EMBL" id="JAVRHU010000001">
    <property type="protein sequence ID" value="MDT0620511.1"/>
    <property type="molecule type" value="Genomic_DNA"/>
</dbReference>
<dbReference type="Proteomes" id="UP001250662">
    <property type="component" value="Unassembled WGS sequence"/>
</dbReference>
<reference evidence="1 2" key="1">
    <citation type="submission" date="2023-09" db="EMBL/GenBank/DDBJ databases">
        <authorList>
            <person name="Rey-Velasco X."/>
        </authorList>
    </citation>
    <scope>NUCLEOTIDE SEQUENCE [LARGE SCALE GENOMIC DNA]</scope>
    <source>
        <strain evidence="1 2">P007</strain>
    </source>
</reference>
<keyword evidence="2" id="KW-1185">Reference proteome</keyword>
<protein>
    <submittedName>
        <fullName evidence="1">Uncharacterized protein</fullName>
    </submittedName>
</protein>
<name>A0ABU3BEC7_9FLAO</name>
<accession>A0ABU3BEC7</accession>
<organism evidence="1 2">
    <name type="scientific">Croceitalea vernalis</name>
    <dbReference type="NCBI Taxonomy" id="3075599"/>
    <lineage>
        <taxon>Bacteria</taxon>
        <taxon>Pseudomonadati</taxon>
        <taxon>Bacteroidota</taxon>
        <taxon>Flavobacteriia</taxon>
        <taxon>Flavobacteriales</taxon>
        <taxon>Flavobacteriaceae</taxon>
        <taxon>Croceitalea</taxon>
    </lineage>
</organism>
<dbReference type="InterPro" id="IPR017850">
    <property type="entry name" value="Alkaline_phosphatase_core_sf"/>
</dbReference>
<evidence type="ECO:0000313" key="1">
    <source>
        <dbReference type="EMBL" id="MDT0620511.1"/>
    </source>
</evidence>
<proteinExistence type="predicted"/>
<dbReference type="RefSeq" id="WP_311386875.1">
    <property type="nucleotide sequence ID" value="NZ_JAVRHU010000001.1"/>
</dbReference>